<evidence type="ECO:0000313" key="2">
    <source>
        <dbReference type="Proteomes" id="UP000422764"/>
    </source>
</evidence>
<keyword evidence="2" id="KW-1185">Reference proteome</keyword>
<proteinExistence type="predicted"/>
<accession>A0A6I6EPZ8</accession>
<evidence type="ECO:0000313" key="1">
    <source>
        <dbReference type="EMBL" id="QGU94160.1"/>
    </source>
</evidence>
<reference evidence="1 2" key="1">
    <citation type="submission" date="2019-12" db="EMBL/GenBank/DDBJ databases">
        <title>Genome sequenceing of Clostridium bovifaecis.</title>
        <authorList>
            <person name="Yao Y."/>
        </authorList>
    </citation>
    <scope>NUCLEOTIDE SEQUENCE [LARGE SCALE GENOMIC DNA]</scope>
    <source>
        <strain evidence="1 2">BXX</strain>
    </source>
</reference>
<protein>
    <submittedName>
        <fullName evidence="1">Uncharacterized protein</fullName>
    </submittedName>
</protein>
<sequence length="117" mass="13162">MQSNVDIIILVCRVNTSWGWDCGSWSNWNNCNHDHRNYHDDCVVVESSSDRRIPRGASCAQAMDRLLTLGYRLINTATLDSNCGQIVHTFARYTHHHHDDDNCSVQQPAEDGCGGVC</sequence>
<name>A0A6I6EPZ8_9CLOT</name>
<gene>
    <name evidence="1" type="ORF">GOM49_02530</name>
</gene>
<dbReference type="EMBL" id="CP046522">
    <property type="protein sequence ID" value="QGU94160.1"/>
    <property type="molecule type" value="Genomic_DNA"/>
</dbReference>
<organism evidence="1 2">
    <name type="scientific">Clostridium bovifaecis</name>
    <dbReference type="NCBI Taxonomy" id="2184719"/>
    <lineage>
        <taxon>Bacteria</taxon>
        <taxon>Bacillati</taxon>
        <taxon>Bacillota</taxon>
        <taxon>Clostridia</taxon>
        <taxon>Eubacteriales</taxon>
        <taxon>Clostridiaceae</taxon>
        <taxon>Clostridium</taxon>
    </lineage>
</organism>
<dbReference type="AlphaFoldDB" id="A0A6I6EPZ8"/>
<dbReference type="Proteomes" id="UP000422764">
    <property type="component" value="Chromosome"/>
</dbReference>